<name>A0A379FNJ5_PRORE</name>
<feature type="domain" description="Filamentous haemagglutinin FhaB/tRNA nuclease CdiA-like TPS" evidence="2">
    <location>
        <begin position="30"/>
        <end position="205"/>
    </location>
</feature>
<dbReference type="InterPro" id="IPR008638">
    <property type="entry name" value="FhaB/CdiA-like_TPS"/>
</dbReference>
<dbReference type="Pfam" id="PF05860">
    <property type="entry name" value="TPS"/>
    <property type="match status" value="1"/>
</dbReference>
<gene>
    <name evidence="3" type="primary">fhaB_2</name>
    <name evidence="3" type="ORF">NCTC11801_01191</name>
</gene>
<evidence type="ECO:0000259" key="2">
    <source>
        <dbReference type="Pfam" id="PF05860"/>
    </source>
</evidence>
<dbReference type="SUPFAM" id="SSF51126">
    <property type="entry name" value="Pectin lyase-like"/>
    <property type="match status" value="1"/>
</dbReference>
<evidence type="ECO:0000313" key="3">
    <source>
        <dbReference type="EMBL" id="SUC30266.1"/>
    </source>
</evidence>
<evidence type="ECO:0000256" key="1">
    <source>
        <dbReference type="SAM" id="SignalP"/>
    </source>
</evidence>
<dbReference type="RefSeq" id="WP_232800839.1">
    <property type="nucleotide sequence ID" value="NZ_ABEXOC020000002.1"/>
</dbReference>
<evidence type="ECO:0000313" key="4">
    <source>
        <dbReference type="Proteomes" id="UP000254208"/>
    </source>
</evidence>
<sequence>MNKKMQFIFLTNSFLSCLSFSSFSQADVSKAKLINIEAPLKNHISFNSFESLSSNDHGLIFNNDINDNNQLANKAAKLILAEVTGTEESKIKGVLGIKGQAANLIIANPNGISWADGSISNINSLSLIAGKLEKQYVKNKETKQLEAKALDEYSQLKFSVSPASQINISQQHASPLQLSKLNVFADRIKLQNALNITAAVQNYLSTSGSASISPREAVIHSGSKFKTDTPYSQGSHLELGENTKLLGRLISFESHQYQCKDSFFCPQNTIDIKGLIQTMNFSLRGDSDFVMHGTGKIQIGKNQQVLVAQ</sequence>
<reference evidence="3 4" key="1">
    <citation type="submission" date="2018-06" db="EMBL/GenBank/DDBJ databases">
        <authorList>
            <consortium name="Pathogen Informatics"/>
            <person name="Doyle S."/>
        </authorList>
    </citation>
    <scope>NUCLEOTIDE SEQUENCE [LARGE SCALE GENOMIC DNA]</scope>
    <source>
        <strain evidence="3 4">NCTC11801</strain>
    </source>
</reference>
<proteinExistence type="predicted"/>
<protein>
    <submittedName>
        <fullName evidence="3">Filamentous hemagglutinin</fullName>
    </submittedName>
</protein>
<dbReference type="Gene3D" id="2.160.20.10">
    <property type="entry name" value="Single-stranded right-handed beta-helix, Pectin lyase-like"/>
    <property type="match status" value="1"/>
</dbReference>
<dbReference type="Proteomes" id="UP000254208">
    <property type="component" value="Unassembled WGS sequence"/>
</dbReference>
<dbReference type="PROSITE" id="PS51257">
    <property type="entry name" value="PROKAR_LIPOPROTEIN"/>
    <property type="match status" value="1"/>
</dbReference>
<feature type="chain" id="PRO_5016755227" evidence="1">
    <location>
        <begin position="27"/>
        <end position="309"/>
    </location>
</feature>
<dbReference type="AlphaFoldDB" id="A0A379FNJ5"/>
<dbReference type="InterPro" id="IPR011050">
    <property type="entry name" value="Pectin_lyase_fold/virulence"/>
</dbReference>
<organism evidence="3 4">
    <name type="scientific">Providencia rettgeri</name>
    <dbReference type="NCBI Taxonomy" id="587"/>
    <lineage>
        <taxon>Bacteria</taxon>
        <taxon>Pseudomonadati</taxon>
        <taxon>Pseudomonadota</taxon>
        <taxon>Gammaproteobacteria</taxon>
        <taxon>Enterobacterales</taxon>
        <taxon>Morganellaceae</taxon>
        <taxon>Providencia</taxon>
    </lineage>
</organism>
<dbReference type="NCBIfam" id="TIGR01901">
    <property type="entry name" value="adhes_NPXG"/>
    <property type="match status" value="1"/>
</dbReference>
<keyword evidence="1" id="KW-0732">Signal</keyword>
<dbReference type="EMBL" id="UGTZ01000001">
    <property type="protein sequence ID" value="SUC30266.1"/>
    <property type="molecule type" value="Genomic_DNA"/>
</dbReference>
<dbReference type="InterPro" id="IPR012334">
    <property type="entry name" value="Pectin_lyas_fold"/>
</dbReference>
<feature type="signal peptide" evidence="1">
    <location>
        <begin position="1"/>
        <end position="26"/>
    </location>
</feature>
<accession>A0A379FNJ5</accession>
<dbReference type="GeneID" id="93672226"/>